<feature type="domain" description="Transcription factor IIIC putative zinc-finger" evidence="2">
    <location>
        <begin position="648"/>
        <end position="720"/>
    </location>
</feature>
<evidence type="ECO:0000313" key="4">
    <source>
        <dbReference type="Proteomes" id="UP000268321"/>
    </source>
</evidence>
<protein>
    <recommendedName>
        <fullName evidence="5">Transcription factor IIIC 90kDa subunit N-terminal domain-containing protein</fullName>
    </recommendedName>
</protein>
<proteinExistence type="predicted"/>
<evidence type="ECO:0000313" key="3">
    <source>
        <dbReference type="EMBL" id="RKP31368.1"/>
    </source>
</evidence>
<evidence type="ECO:0000259" key="1">
    <source>
        <dbReference type="Pfam" id="PF12657"/>
    </source>
</evidence>
<dbReference type="Proteomes" id="UP000268321">
    <property type="component" value="Unassembled WGS sequence"/>
</dbReference>
<dbReference type="EMBL" id="ML004442">
    <property type="protein sequence ID" value="RKP31368.1"/>
    <property type="molecule type" value="Genomic_DNA"/>
</dbReference>
<dbReference type="AlphaFoldDB" id="A0A4P9ZEY6"/>
<reference evidence="4" key="1">
    <citation type="journal article" date="2018" name="Nat. Microbiol.">
        <title>Leveraging single-cell genomics to expand the fungal tree of life.</title>
        <authorList>
            <person name="Ahrendt S.R."/>
            <person name="Quandt C.A."/>
            <person name="Ciobanu D."/>
            <person name="Clum A."/>
            <person name="Salamov A."/>
            <person name="Andreopoulos B."/>
            <person name="Cheng J.F."/>
            <person name="Woyke T."/>
            <person name="Pelin A."/>
            <person name="Henrissat B."/>
            <person name="Reynolds N.K."/>
            <person name="Benny G.L."/>
            <person name="Smith M.E."/>
            <person name="James T.Y."/>
            <person name="Grigoriev I.V."/>
        </authorList>
    </citation>
    <scope>NUCLEOTIDE SEQUENCE [LARGE SCALE GENOMIC DNA]</scope>
    <source>
        <strain evidence="4">Baker2002</strain>
    </source>
</reference>
<dbReference type="InterPro" id="IPR024761">
    <property type="entry name" value="TFIIIC_delta_N"/>
</dbReference>
<gene>
    <name evidence="3" type="ORF">METBISCDRAFT_14217</name>
</gene>
<feature type="domain" description="Transcription factor IIIC 90kDa subunit N-terminal" evidence="1">
    <location>
        <begin position="30"/>
        <end position="439"/>
    </location>
</feature>
<organism evidence="3 4">
    <name type="scientific">Metschnikowia bicuspidata</name>
    <dbReference type="NCBI Taxonomy" id="27322"/>
    <lineage>
        <taxon>Eukaryota</taxon>
        <taxon>Fungi</taxon>
        <taxon>Dikarya</taxon>
        <taxon>Ascomycota</taxon>
        <taxon>Saccharomycotina</taxon>
        <taxon>Pichiomycetes</taxon>
        <taxon>Metschnikowiaceae</taxon>
        <taxon>Metschnikowia</taxon>
    </lineage>
</organism>
<accession>A0A4P9ZEY6</accession>
<dbReference type="InterPro" id="IPR024764">
    <property type="entry name" value="TFIIIC_Znf"/>
</dbReference>
<evidence type="ECO:0000259" key="2">
    <source>
        <dbReference type="Pfam" id="PF12660"/>
    </source>
</evidence>
<dbReference type="OrthoDB" id="6021743at2759"/>
<dbReference type="Pfam" id="PF12657">
    <property type="entry name" value="TFIIIC_delta"/>
    <property type="match status" value="1"/>
</dbReference>
<keyword evidence="4" id="KW-1185">Reference proteome</keyword>
<sequence length="728" mass="80141">MPPPPINPVVLKRSAVAEGILRPICSSELDQIAVNNSTHLTILDPKLPLLHEALGKATEVAAIGGAESAFHCNAFFNINTVIPWQNTVDVGVGYFNKIMLTDAERGFGFGRIVEPIVVQHAWSSVDTASRDCYLGVLANTGELFLLKRETLDPANYTVKHRLLLFLMEELNILSSRFTAEGDLILEAQEALFLRVNTFLFGGLDTGQVWLNLTHENGRVALYELGAELKLVRETIHLGPSIVQLVWCPNLNSFGYVLSDNSVSIWSDSGFGSIKASSRFVISRVEPFASGLIVADTRALNVFSNSGSSSLELSFWTTVVGLSVVEQAPYTYILVVHEGGQSTVVRVDSNNELQKMDDLLAWKYAISAMCGGYQSAFRKENAKAVLQAFAPYLDENVEAELTVHGATMVFGKYIAVAHSALPRNSVLHMYVSLKALTLSFVPWTSVVPEAQVPAVKKSTFSSLIDAFLATIDSIPTFDKGVIDGSAEGVKTFLASLAAWKNIQFAPETPSLEPVQPSALETCLVQYFVEDPAIEALRRRYALNVSLFKTLASLTPNQEAAVLIRDFETLLQQEQDQLESTIRRRFASIVLTCATQKFELPCDTDIDRFILLSLLPYAEFSPVEIGNVPADVTLTISTDLCTETFFASASMKHEDAENAKYVTSNSGHSWRRCDLTLMPILDFTNSTDVLEVHSYMQLATHNSRILPVLFRCMDFCVYSGTRKKTIVAGI</sequence>
<dbReference type="Pfam" id="PF12660">
    <property type="entry name" value="zf-TFIIIC"/>
    <property type="match status" value="1"/>
</dbReference>
<evidence type="ECO:0008006" key="5">
    <source>
        <dbReference type="Google" id="ProtNLM"/>
    </source>
</evidence>
<name>A0A4P9ZEY6_9ASCO</name>